<dbReference type="AlphaFoldDB" id="A0AAV5TYN6"/>
<reference evidence="2" key="1">
    <citation type="submission" date="2023-10" db="EMBL/GenBank/DDBJ databases">
        <title>Genome assembly of Pristionchus species.</title>
        <authorList>
            <person name="Yoshida K."/>
            <person name="Sommer R.J."/>
        </authorList>
    </citation>
    <scope>NUCLEOTIDE SEQUENCE</scope>
    <source>
        <strain evidence="2">RS0144</strain>
    </source>
</reference>
<comment type="caution">
    <text evidence="2">The sequence shown here is derived from an EMBL/GenBank/DDBJ whole genome shotgun (WGS) entry which is preliminary data.</text>
</comment>
<proteinExistence type="predicted"/>
<gene>
    <name evidence="2" type="ORF">PENTCL1PPCAC_21513</name>
</gene>
<organism evidence="2 3">
    <name type="scientific">Pristionchus entomophagus</name>
    <dbReference type="NCBI Taxonomy" id="358040"/>
    <lineage>
        <taxon>Eukaryota</taxon>
        <taxon>Metazoa</taxon>
        <taxon>Ecdysozoa</taxon>
        <taxon>Nematoda</taxon>
        <taxon>Chromadorea</taxon>
        <taxon>Rhabditida</taxon>
        <taxon>Rhabditina</taxon>
        <taxon>Diplogasteromorpha</taxon>
        <taxon>Diplogasteroidea</taxon>
        <taxon>Neodiplogasteridae</taxon>
        <taxon>Pristionchus</taxon>
    </lineage>
</organism>
<evidence type="ECO:0000313" key="2">
    <source>
        <dbReference type="EMBL" id="GMS99338.1"/>
    </source>
</evidence>
<evidence type="ECO:0000313" key="3">
    <source>
        <dbReference type="Proteomes" id="UP001432027"/>
    </source>
</evidence>
<dbReference type="Proteomes" id="UP001432027">
    <property type="component" value="Unassembled WGS sequence"/>
</dbReference>
<keyword evidence="3" id="KW-1185">Reference proteome</keyword>
<dbReference type="EMBL" id="BTSX01000005">
    <property type="protein sequence ID" value="GMS99338.1"/>
    <property type="molecule type" value="Genomic_DNA"/>
</dbReference>
<protein>
    <submittedName>
        <fullName evidence="2">Uncharacterized protein</fullName>
    </submittedName>
</protein>
<evidence type="ECO:0000256" key="1">
    <source>
        <dbReference type="SAM" id="Coils"/>
    </source>
</evidence>
<feature type="coiled-coil region" evidence="1">
    <location>
        <begin position="22"/>
        <end position="63"/>
    </location>
</feature>
<keyword evidence="1" id="KW-0175">Coiled coil</keyword>
<name>A0AAV5TYN6_9BILA</name>
<feature type="non-terminal residue" evidence="2">
    <location>
        <position position="1"/>
    </location>
</feature>
<accession>A0AAV5TYN6</accession>
<sequence length="75" mass="8766">DKVSLESEVKLKSTEIEYLKKSEELKDQFAEMKSEVKAKSEEIQNLKINEVKLECQFTELKSRMSEIISKIGQDR</sequence>